<proteinExistence type="predicted"/>
<reference evidence="5 6" key="1">
    <citation type="submission" date="2018-05" db="EMBL/GenBank/DDBJ databases">
        <title>Genome sequencing, assembly and analysis of the novel insecticidal bacterium, Chromobacterium phragmitis.</title>
        <authorList>
            <person name="Sparks M.E."/>
            <person name="Blackburn M.B."/>
            <person name="Gundersen-Rindal D.E."/>
        </authorList>
    </citation>
    <scope>NUCLEOTIDE SEQUENCE [LARGE SCALE GENOMIC DNA]</scope>
    <source>
        <strain evidence="5">IIBBL 274-1</strain>
    </source>
</reference>
<dbReference type="CDD" id="cd01949">
    <property type="entry name" value="GGDEF"/>
    <property type="match status" value="1"/>
</dbReference>
<sequence>MRHAFLWRSSAGLPLRGWQQVNECGSFGQNRIMPLIFPLKTNRSRNGYVFVLTKTIYLETGSLPLPALAIPPLHPGKTIMFDRSDKGIMLKAIVVAAPILLCMGLLPVLSFYIEKLQERGRTEIVEYISIAQAAMEVKFDAADLNGWQTGYAFDIVRKVEGATSDNAQARSEFLRSADNFRRDIQTLREMPLAADQRDLLDGVQRDFNAFMERDRDIIALYRSGLPAERDKASKLVMGEEIQIFTHISQNTNALAVAITLELMKKVAQSNSYGIVARWIMLVMWIIASAMAILLVRLLHKWLGQMRGLMEKLEALAGTDELTQLPNRRTWDIQIEMMLATARRYNQPIAVALFDLDHFKQFNDSYGHPEGDRLLREVAVLIKSRMRQSDLFARFGGEEFVLALMDCDLPQAVIRIDSLRRNLPDNQTFSVGVTLWMEGERIHSTLARADKALYLAKNGGRDRVVSVEPPAGKGEER</sequence>
<organism evidence="5 6">
    <name type="scientific">Chromobacterium phragmitis</name>
    <dbReference type="NCBI Taxonomy" id="2202141"/>
    <lineage>
        <taxon>Bacteria</taxon>
        <taxon>Pseudomonadati</taxon>
        <taxon>Pseudomonadota</taxon>
        <taxon>Betaproteobacteria</taxon>
        <taxon>Neisseriales</taxon>
        <taxon>Chromobacteriaceae</taxon>
        <taxon>Chromobacterium</taxon>
    </lineage>
</organism>
<feature type="transmembrane region" description="Helical" evidence="3">
    <location>
        <begin position="88"/>
        <end position="113"/>
    </location>
</feature>
<comment type="catalytic activity">
    <reaction evidence="2">
        <text>2 GTP = 3',3'-c-di-GMP + 2 diphosphate</text>
        <dbReference type="Rhea" id="RHEA:24898"/>
        <dbReference type="ChEBI" id="CHEBI:33019"/>
        <dbReference type="ChEBI" id="CHEBI:37565"/>
        <dbReference type="ChEBI" id="CHEBI:58805"/>
        <dbReference type="EC" id="2.7.7.65"/>
    </reaction>
</comment>
<evidence type="ECO:0000256" key="2">
    <source>
        <dbReference type="ARBA" id="ARBA00034247"/>
    </source>
</evidence>
<feature type="transmembrane region" description="Helical" evidence="3">
    <location>
        <begin position="278"/>
        <end position="299"/>
    </location>
</feature>
<dbReference type="PANTHER" id="PTHR45138">
    <property type="entry name" value="REGULATORY COMPONENTS OF SENSORY TRANSDUCTION SYSTEM"/>
    <property type="match status" value="1"/>
</dbReference>
<dbReference type="SUPFAM" id="SSF55073">
    <property type="entry name" value="Nucleotide cyclase"/>
    <property type="match status" value="1"/>
</dbReference>
<name>A0A344UI96_9NEIS</name>
<accession>A0A344UI96</accession>
<dbReference type="EC" id="2.7.7.65" evidence="1"/>
<dbReference type="InterPro" id="IPR029787">
    <property type="entry name" value="Nucleotide_cyclase"/>
</dbReference>
<dbReference type="Proteomes" id="UP000252038">
    <property type="component" value="Chromosome"/>
</dbReference>
<protein>
    <recommendedName>
        <fullName evidence="1">diguanylate cyclase</fullName>
        <ecNumber evidence="1">2.7.7.65</ecNumber>
    </recommendedName>
</protein>
<evidence type="ECO:0000256" key="1">
    <source>
        <dbReference type="ARBA" id="ARBA00012528"/>
    </source>
</evidence>
<dbReference type="PANTHER" id="PTHR45138:SF9">
    <property type="entry name" value="DIGUANYLATE CYCLASE DGCM-RELATED"/>
    <property type="match status" value="1"/>
</dbReference>
<dbReference type="KEGG" id="chrb:DK843_12210"/>
<keyword evidence="3" id="KW-0472">Membrane</keyword>
<evidence type="ECO:0000256" key="3">
    <source>
        <dbReference type="SAM" id="Phobius"/>
    </source>
</evidence>
<dbReference type="InterPro" id="IPR000160">
    <property type="entry name" value="GGDEF_dom"/>
</dbReference>
<feature type="domain" description="GGDEF" evidence="4">
    <location>
        <begin position="346"/>
        <end position="468"/>
    </location>
</feature>
<keyword evidence="3" id="KW-0812">Transmembrane</keyword>
<keyword evidence="3" id="KW-1133">Transmembrane helix</keyword>
<dbReference type="Gene3D" id="3.30.70.270">
    <property type="match status" value="1"/>
</dbReference>
<dbReference type="SMART" id="SM00267">
    <property type="entry name" value="GGDEF"/>
    <property type="match status" value="1"/>
</dbReference>
<dbReference type="EMBL" id="CP029554">
    <property type="protein sequence ID" value="AXE34994.1"/>
    <property type="molecule type" value="Genomic_DNA"/>
</dbReference>
<dbReference type="Pfam" id="PF00990">
    <property type="entry name" value="GGDEF"/>
    <property type="match status" value="1"/>
</dbReference>
<dbReference type="AlphaFoldDB" id="A0A344UI96"/>
<dbReference type="InterPro" id="IPR043128">
    <property type="entry name" value="Rev_trsase/Diguanyl_cyclase"/>
</dbReference>
<evidence type="ECO:0000313" key="6">
    <source>
        <dbReference type="Proteomes" id="UP000252038"/>
    </source>
</evidence>
<evidence type="ECO:0000259" key="4">
    <source>
        <dbReference type="PROSITE" id="PS50887"/>
    </source>
</evidence>
<dbReference type="PROSITE" id="PS50887">
    <property type="entry name" value="GGDEF"/>
    <property type="match status" value="1"/>
</dbReference>
<dbReference type="InterPro" id="IPR050469">
    <property type="entry name" value="Diguanylate_Cyclase"/>
</dbReference>
<gene>
    <name evidence="5" type="ORF">DK843_12210</name>
</gene>
<evidence type="ECO:0000313" key="5">
    <source>
        <dbReference type="EMBL" id="AXE34994.1"/>
    </source>
</evidence>
<dbReference type="NCBIfam" id="TIGR00254">
    <property type="entry name" value="GGDEF"/>
    <property type="match status" value="1"/>
</dbReference>
<dbReference type="FunFam" id="3.30.70.270:FF:000001">
    <property type="entry name" value="Diguanylate cyclase domain protein"/>
    <property type="match status" value="1"/>
</dbReference>
<dbReference type="GO" id="GO:0052621">
    <property type="term" value="F:diguanylate cyclase activity"/>
    <property type="evidence" value="ECO:0007669"/>
    <property type="project" value="UniProtKB-EC"/>
</dbReference>